<evidence type="ECO:0000259" key="3">
    <source>
        <dbReference type="SMART" id="SM00322"/>
    </source>
</evidence>
<dbReference type="SUPFAM" id="SSF54814">
    <property type="entry name" value="Prokaryotic type KH domain (KH-domain type II)"/>
    <property type="match status" value="1"/>
</dbReference>
<evidence type="ECO:0000259" key="5">
    <source>
        <dbReference type="SMART" id="SM00670"/>
    </source>
</evidence>
<feature type="domain" description="AAA+ ATPase" evidence="4">
    <location>
        <begin position="259"/>
        <end position="394"/>
    </location>
</feature>
<accession>A0A7D5R3I7</accession>
<dbReference type="GeneID" id="56068038"/>
<reference evidence="6 7" key="1">
    <citation type="submission" date="2018-02" db="EMBL/GenBank/DDBJ databases">
        <title>Complete genome of Nitrosopumilus ureaphilus PS0.</title>
        <authorList>
            <person name="Qin W."/>
            <person name="Zheng Y."/>
            <person name="Stahl D.A."/>
        </authorList>
    </citation>
    <scope>NUCLEOTIDE SEQUENCE [LARGE SCALE GENOMIC DNA]</scope>
    <source>
        <strain evidence="6 7">PS0</strain>
    </source>
</reference>
<dbReference type="PANTHER" id="PTHR11603:SF147">
    <property type="entry name" value="MEMBRANE PROTEIN"/>
    <property type="match status" value="1"/>
</dbReference>
<dbReference type="Pfam" id="PF00437">
    <property type="entry name" value="T2SSE"/>
    <property type="match status" value="1"/>
</dbReference>
<dbReference type="GO" id="GO:0003723">
    <property type="term" value="F:RNA binding"/>
    <property type="evidence" value="ECO:0007669"/>
    <property type="project" value="UniProtKB-UniRule"/>
</dbReference>
<organism evidence="6 7">
    <name type="scientific">Nitrosopumilus ureiphilus</name>
    <dbReference type="NCBI Taxonomy" id="1470067"/>
    <lineage>
        <taxon>Archaea</taxon>
        <taxon>Nitrososphaerota</taxon>
        <taxon>Nitrososphaeria</taxon>
        <taxon>Nitrosopumilales</taxon>
        <taxon>Nitrosopumilaceae</taxon>
        <taxon>Nitrosopumilus</taxon>
    </lineage>
</organism>
<dbReference type="KEGG" id="nue:C5F50_08035"/>
<dbReference type="InterPro" id="IPR004087">
    <property type="entry name" value="KH_dom"/>
</dbReference>
<feature type="domain" description="PIN" evidence="5">
    <location>
        <begin position="2"/>
        <end position="116"/>
    </location>
</feature>
<dbReference type="OrthoDB" id="7146at2157"/>
<keyword evidence="7" id="KW-1185">Reference proteome</keyword>
<dbReference type="InterPro" id="IPR002716">
    <property type="entry name" value="PIN_dom"/>
</dbReference>
<dbReference type="Pfam" id="PF13638">
    <property type="entry name" value="PIN_4"/>
    <property type="match status" value="1"/>
</dbReference>
<dbReference type="InterPro" id="IPR001482">
    <property type="entry name" value="T2SS/T4SS_dom"/>
</dbReference>
<evidence type="ECO:0000259" key="4">
    <source>
        <dbReference type="SMART" id="SM00382"/>
    </source>
</evidence>
<dbReference type="NCBIfam" id="NF010335">
    <property type="entry name" value="PRK13764.1"/>
    <property type="match status" value="1"/>
</dbReference>
<dbReference type="PROSITE" id="PS50084">
    <property type="entry name" value="KH_TYPE_1"/>
    <property type="match status" value="1"/>
</dbReference>
<dbReference type="PANTHER" id="PTHR11603">
    <property type="entry name" value="AAA FAMILY ATPASE"/>
    <property type="match status" value="1"/>
</dbReference>
<feature type="domain" description="K Homology" evidence="3">
    <location>
        <begin position="481"/>
        <end position="549"/>
    </location>
</feature>
<dbReference type="InterPro" id="IPR027417">
    <property type="entry name" value="P-loop_NTPase"/>
</dbReference>
<dbReference type="SUPFAM" id="SSF88723">
    <property type="entry name" value="PIN domain-like"/>
    <property type="match status" value="1"/>
</dbReference>
<dbReference type="InterPro" id="IPR004088">
    <property type="entry name" value="KH_dom_type_1"/>
</dbReference>
<dbReference type="CDD" id="cd09878">
    <property type="entry name" value="PIN_VapC_VirB11L-ATPase-like"/>
    <property type="match status" value="1"/>
</dbReference>
<dbReference type="SMART" id="SM00382">
    <property type="entry name" value="AAA"/>
    <property type="match status" value="1"/>
</dbReference>
<evidence type="ECO:0000313" key="7">
    <source>
        <dbReference type="Proteomes" id="UP000509478"/>
    </source>
</evidence>
<dbReference type="Pfam" id="PF00013">
    <property type="entry name" value="KH_1"/>
    <property type="match status" value="1"/>
</dbReference>
<dbReference type="Gene3D" id="3.40.50.1010">
    <property type="entry name" value="5'-nuclease"/>
    <property type="match status" value="1"/>
</dbReference>
<evidence type="ECO:0000256" key="1">
    <source>
        <dbReference type="ARBA" id="ARBA00046345"/>
    </source>
</evidence>
<proteinExistence type="inferred from homology"/>
<evidence type="ECO:0000313" key="6">
    <source>
        <dbReference type="EMBL" id="QLH07020.1"/>
    </source>
</evidence>
<keyword evidence="2" id="KW-0694">RNA-binding</keyword>
<dbReference type="InterPro" id="IPR052041">
    <property type="entry name" value="Nucleic_acid_metab_PIN/TRAM"/>
</dbReference>
<dbReference type="InterPro" id="IPR009019">
    <property type="entry name" value="KH_sf_prok-type"/>
</dbReference>
<name>A0A7D5R3I7_9ARCH</name>
<dbReference type="CDD" id="cd00105">
    <property type="entry name" value="KH-I"/>
    <property type="match status" value="1"/>
</dbReference>
<dbReference type="EMBL" id="CP026995">
    <property type="protein sequence ID" value="QLH07020.1"/>
    <property type="molecule type" value="Genomic_DNA"/>
</dbReference>
<protein>
    <submittedName>
        <fullName evidence="6">ATPase</fullName>
    </submittedName>
</protein>
<gene>
    <name evidence="6" type="ORF">C5F50_08035</name>
</gene>
<dbReference type="Gene3D" id="3.30.1370.10">
    <property type="entry name" value="K Homology domain, type 1"/>
    <property type="match status" value="1"/>
</dbReference>
<dbReference type="AlphaFoldDB" id="A0A7D5R3I7"/>
<dbReference type="InterPro" id="IPR036612">
    <property type="entry name" value="KH_dom_type_1_sf"/>
</dbReference>
<dbReference type="InterPro" id="IPR003593">
    <property type="entry name" value="AAA+_ATPase"/>
</dbReference>
<dbReference type="RefSeq" id="WP_179370883.1">
    <property type="nucleotide sequence ID" value="NZ_CP026995.1"/>
</dbReference>
<dbReference type="InterPro" id="IPR029060">
    <property type="entry name" value="PIN-like_dom_sf"/>
</dbReference>
<sequence length="606" mass="67360">MSKIVADTSVIINGELIAQIETGSIRNSQIIIPQAVFDELQSQASNKKEQGFIGLEKIRKLNELSGSFGLEIVMKGPHPSTDDIKFAASGRIDALIADMAKQNDAVLYTSDNVQHLVAEAEGIETVFLKTKIKDEKLEFLKFFDSETMSIHLKENQLPLAKKGTPGAFSLTQISDEILTKSYLKMISSQIFDIASVSDSSTIEISKTGASVIQHNDYRIAITYPPFSESYEITIVHPIIKLSLEDYEISDELMERLSDRAEGIVISGAPGSGKSTLASGLANFYHKKGKIVKTFESPRDLQVDPGITQYGKLDGSFDNTADILLLVRPDYTIFDEVRRREDFRTFADLRLTGVGMVGVVHANSPLDAIQRFIGKIELGIIPNILDTVIFVNDGRIEKVYDLELKVKVPSGMTESDLARPVIEVRNFQDNVLEHEIYTFGEENVIVPVAKRVQKVGIEKLAEDKIKDTFKRYDPGAQVEILSDNRVKVLVNEQYIPSIIGRGGSNINEIEKLLQVHIDVVAKNSENLSLTSNDLPFTFSESKTALLLTVSREYTSMHADIYANDKFLVSVRIGKKGQIKIPKRSDAARSLMNATSSQSDIKLYLKDF</sequence>
<comment type="similarity">
    <text evidence="1">In the N-terminal section; belongs to the PINc/VapC protein family.</text>
</comment>
<dbReference type="SMART" id="SM00322">
    <property type="entry name" value="KH"/>
    <property type="match status" value="1"/>
</dbReference>
<dbReference type="SUPFAM" id="SSF52540">
    <property type="entry name" value="P-loop containing nucleoside triphosphate hydrolases"/>
    <property type="match status" value="1"/>
</dbReference>
<dbReference type="SMART" id="SM00670">
    <property type="entry name" value="PINc"/>
    <property type="match status" value="1"/>
</dbReference>
<dbReference type="Gene3D" id="3.40.50.300">
    <property type="entry name" value="P-loop containing nucleotide triphosphate hydrolases"/>
    <property type="match status" value="1"/>
</dbReference>
<evidence type="ECO:0000256" key="2">
    <source>
        <dbReference type="PROSITE-ProRule" id="PRU00117"/>
    </source>
</evidence>
<dbReference type="Proteomes" id="UP000509478">
    <property type="component" value="Chromosome"/>
</dbReference>